<evidence type="ECO:0000313" key="2">
    <source>
        <dbReference type="Proteomes" id="UP000229504"/>
    </source>
</evidence>
<proteinExistence type="predicted"/>
<organism evidence="1 2">
    <name type="scientific">Pseudomonas sediminis</name>
    <dbReference type="NCBI Taxonomy" id="1691904"/>
    <lineage>
        <taxon>Bacteria</taxon>
        <taxon>Pseudomonadati</taxon>
        <taxon>Pseudomonadota</taxon>
        <taxon>Gammaproteobacteria</taxon>
        <taxon>Pseudomonadales</taxon>
        <taxon>Pseudomonadaceae</taxon>
        <taxon>Pseudomonas</taxon>
    </lineage>
</organism>
<sequence>MEILGYDHEPPVFTGPGQIAIDTSTHMHFAMHGTPRDGSDAFRKIVDAQKNPYDGLRQFRLTAVDYEGTEWSGGWTKLHTGAETKGIWRLSGPIHSLQTDTTGFGVAEKPGVELVYDRPLRLPIPMNMVKTVQRGDEEVLWSRSRGTQTIGVLDATIEFFQSAEHEHLWAVAEATTDFPHPYLENWLSEPLSLLLGEIVYPRLKARNFGDGRAFISLRPISVRSATSLAGSMLREDPRVNAERFWNLYRDILIIVSTARDSSGHHNFEAHPLTRYYWEIIQATQGSNWVLCMTLASTVEGIMKTMFSELERKSDQDDSAVNSLKKVIAEWTGAKNLRSQVLQYLDRFKVKGTNSLLKSMIGTNGITSEQVEAWIKLRNSSMHGDMVMPWSDKEQDVRINNLIELTHRLSEAYIKRELNNRGFDGAPTPCGSPVCDAPSRV</sequence>
<dbReference type="AlphaFoldDB" id="A0A2G5FMI9"/>
<protein>
    <recommendedName>
        <fullName evidence="3">Apea-like HEPN domain-containing protein</fullName>
    </recommendedName>
</protein>
<reference evidence="2" key="1">
    <citation type="submission" date="2017-06" db="EMBL/GenBank/DDBJ databases">
        <authorList>
            <person name="Rastogi G."/>
            <person name="Vaishampayan P."/>
            <person name="Seuylemezian A."/>
        </authorList>
    </citation>
    <scope>NUCLEOTIDE SEQUENCE [LARGE SCALE GENOMIC DNA]</scope>
    <source>
        <strain evidence="2">PI11</strain>
    </source>
</reference>
<evidence type="ECO:0008006" key="3">
    <source>
        <dbReference type="Google" id="ProtNLM"/>
    </source>
</evidence>
<name>A0A2G5FMI9_9PSED</name>
<comment type="caution">
    <text evidence="1">The sequence shown here is derived from an EMBL/GenBank/DDBJ whole genome shotgun (WGS) entry which is preliminary data.</text>
</comment>
<gene>
    <name evidence="1" type="ORF">CDO35_12865</name>
</gene>
<dbReference type="EMBL" id="NIQU01000004">
    <property type="protein sequence ID" value="PIA69201.1"/>
    <property type="molecule type" value="Genomic_DNA"/>
</dbReference>
<dbReference type="Proteomes" id="UP000229504">
    <property type="component" value="Unassembled WGS sequence"/>
</dbReference>
<evidence type="ECO:0000313" key="1">
    <source>
        <dbReference type="EMBL" id="PIA69201.1"/>
    </source>
</evidence>
<accession>A0A2G5FMI9</accession>